<dbReference type="KEGG" id="rue:DT065_17965"/>
<keyword evidence="3" id="KW-0808">Transferase</keyword>
<dbReference type="PROSITE" id="PS01124">
    <property type="entry name" value="HTH_ARAC_FAMILY_2"/>
    <property type="match status" value="1"/>
</dbReference>
<evidence type="ECO:0000313" key="14">
    <source>
        <dbReference type="Proteomes" id="UP000252100"/>
    </source>
</evidence>
<keyword evidence="4" id="KW-0479">Metal-binding</keyword>
<keyword evidence="14" id="KW-1185">Reference proteome</keyword>
<dbReference type="OrthoDB" id="9802228at2"/>
<dbReference type="InterPro" id="IPR020449">
    <property type="entry name" value="Tscrpt_reg_AraC-type_HTH"/>
</dbReference>
<dbReference type="GO" id="GO:0008168">
    <property type="term" value="F:methyltransferase activity"/>
    <property type="evidence" value="ECO:0007669"/>
    <property type="project" value="UniProtKB-KW"/>
</dbReference>
<evidence type="ECO:0000256" key="11">
    <source>
        <dbReference type="ARBA" id="ARBA00023204"/>
    </source>
</evidence>
<evidence type="ECO:0000259" key="12">
    <source>
        <dbReference type="PROSITE" id="PS01124"/>
    </source>
</evidence>
<dbReference type="EMBL" id="CP031092">
    <property type="protein sequence ID" value="AXF57670.1"/>
    <property type="molecule type" value="Genomic_DNA"/>
</dbReference>
<evidence type="ECO:0000256" key="4">
    <source>
        <dbReference type="ARBA" id="ARBA00022723"/>
    </source>
</evidence>
<evidence type="ECO:0000256" key="9">
    <source>
        <dbReference type="ARBA" id="ARBA00023159"/>
    </source>
</evidence>
<keyword evidence="2" id="KW-0489">Methyltransferase</keyword>
<keyword evidence="11" id="KW-0234">DNA repair</keyword>
<sequence length="189" mass="22200">MNNKQWKAIYDNDSNYDGHFYYALGTTKTVCRPSCTARTPNPKNVTIFKDIDEAIEKGFRPCYRCKPDQLDWKGHKKELVAATKNYIDCYYEAHLTLNDLSDVLQKNVSYIQRAFKEVMGISPIKYLHEVRIHKAKQLLQNHSYSITEIGLEVGYSDSAHFSTKFKELEEQTPKEFRRKFLDLWKTQES</sequence>
<dbReference type="InterPro" id="IPR016220">
    <property type="entry name" value="Me-P-triester_DNA_alkyl-Trfase"/>
</dbReference>
<accession>A0A345C389</accession>
<dbReference type="PIRSF" id="PIRSF000408">
    <property type="entry name" value="Alkyltransferas_AdaA"/>
    <property type="match status" value="1"/>
</dbReference>
<evidence type="ECO:0000256" key="1">
    <source>
        <dbReference type="ARBA" id="ARBA00001947"/>
    </source>
</evidence>
<dbReference type="AlphaFoldDB" id="A0A345C389"/>
<gene>
    <name evidence="13" type="ORF">DT065_17965</name>
</gene>
<evidence type="ECO:0000256" key="10">
    <source>
        <dbReference type="ARBA" id="ARBA00023163"/>
    </source>
</evidence>
<dbReference type="GO" id="GO:0008270">
    <property type="term" value="F:zinc ion binding"/>
    <property type="evidence" value="ECO:0007669"/>
    <property type="project" value="InterPro"/>
</dbReference>
<dbReference type="InterPro" id="IPR004026">
    <property type="entry name" value="Ada_DNA_repair_Zn-bd"/>
</dbReference>
<dbReference type="PRINTS" id="PR00032">
    <property type="entry name" value="HTHARAC"/>
</dbReference>
<dbReference type="InterPro" id="IPR009057">
    <property type="entry name" value="Homeodomain-like_sf"/>
</dbReference>
<keyword evidence="7" id="KW-0805">Transcription regulation</keyword>
<keyword evidence="8" id="KW-0238">DNA-binding</keyword>
<dbReference type="SMART" id="SM00342">
    <property type="entry name" value="HTH_ARAC"/>
    <property type="match status" value="1"/>
</dbReference>
<reference evidence="13 14" key="1">
    <citation type="journal article" date="2018" name="J. Microbiol.">
        <title>Salicibibacter kimchii gen. nov., sp. nov., a moderately halophilic and alkalitolerant bacterium in the family Bacillaceae, isolated from kimchi.</title>
        <authorList>
            <person name="Jang J.Y."/>
            <person name="Oh Y.J."/>
            <person name="Lim S.K."/>
            <person name="Park H.K."/>
            <person name="Lee C."/>
            <person name="Kim J.Y."/>
            <person name="Lee M.A."/>
            <person name="Choi H.J."/>
        </authorList>
    </citation>
    <scope>NUCLEOTIDE SEQUENCE [LARGE SCALE GENOMIC DNA]</scope>
    <source>
        <strain evidence="13 14">NKC1-1</strain>
    </source>
</reference>
<dbReference type="SUPFAM" id="SSF46689">
    <property type="entry name" value="Homeodomain-like"/>
    <property type="match status" value="2"/>
</dbReference>
<protein>
    <submittedName>
        <fullName evidence="13">Helix-turn-helix domain-containing protein</fullName>
    </submittedName>
</protein>
<comment type="cofactor">
    <cofactor evidence="1">
        <name>Zn(2+)</name>
        <dbReference type="ChEBI" id="CHEBI:29105"/>
    </cofactor>
</comment>
<dbReference type="Gene3D" id="3.40.10.10">
    <property type="entry name" value="DNA Methylphosphotriester Repair Domain"/>
    <property type="match status" value="1"/>
</dbReference>
<keyword evidence="9" id="KW-0010">Activator</keyword>
<feature type="domain" description="HTH araC/xylS-type" evidence="12">
    <location>
        <begin position="81"/>
        <end position="179"/>
    </location>
</feature>
<proteinExistence type="predicted"/>
<name>A0A345C389_9BACI</name>
<dbReference type="GO" id="GO:0043565">
    <property type="term" value="F:sequence-specific DNA binding"/>
    <property type="evidence" value="ECO:0007669"/>
    <property type="project" value="InterPro"/>
</dbReference>
<organism evidence="13 14">
    <name type="scientific">Salicibibacter kimchii</name>
    <dbReference type="NCBI Taxonomy" id="2099786"/>
    <lineage>
        <taxon>Bacteria</taxon>
        <taxon>Bacillati</taxon>
        <taxon>Bacillota</taxon>
        <taxon>Bacilli</taxon>
        <taxon>Bacillales</taxon>
        <taxon>Bacillaceae</taxon>
        <taxon>Salicibibacter</taxon>
    </lineage>
</organism>
<keyword evidence="10" id="KW-0804">Transcription</keyword>
<dbReference type="Proteomes" id="UP000252100">
    <property type="component" value="Chromosome"/>
</dbReference>
<evidence type="ECO:0000256" key="5">
    <source>
        <dbReference type="ARBA" id="ARBA00022763"/>
    </source>
</evidence>
<dbReference type="GO" id="GO:0006281">
    <property type="term" value="P:DNA repair"/>
    <property type="evidence" value="ECO:0007669"/>
    <property type="project" value="UniProtKB-KW"/>
</dbReference>
<dbReference type="GO" id="GO:0003700">
    <property type="term" value="F:DNA-binding transcription factor activity"/>
    <property type="evidence" value="ECO:0007669"/>
    <property type="project" value="InterPro"/>
</dbReference>
<dbReference type="Pfam" id="PF02805">
    <property type="entry name" value="Ada_Zn_binding"/>
    <property type="match status" value="1"/>
</dbReference>
<dbReference type="InterPro" id="IPR018062">
    <property type="entry name" value="HTH_AraC-typ_CS"/>
</dbReference>
<evidence type="ECO:0000256" key="8">
    <source>
        <dbReference type="ARBA" id="ARBA00023125"/>
    </source>
</evidence>
<evidence type="ECO:0000256" key="6">
    <source>
        <dbReference type="ARBA" id="ARBA00022833"/>
    </source>
</evidence>
<dbReference type="Gene3D" id="1.10.10.60">
    <property type="entry name" value="Homeodomain-like"/>
    <property type="match status" value="2"/>
</dbReference>
<dbReference type="Pfam" id="PF12833">
    <property type="entry name" value="HTH_18"/>
    <property type="match status" value="1"/>
</dbReference>
<dbReference type="InterPro" id="IPR035451">
    <property type="entry name" value="Ada-like_dom_sf"/>
</dbReference>
<dbReference type="SUPFAM" id="SSF57884">
    <property type="entry name" value="Ada DNA repair protein, N-terminal domain (N-Ada 10)"/>
    <property type="match status" value="1"/>
</dbReference>
<dbReference type="InterPro" id="IPR018060">
    <property type="entry name" value="HTH_AraC"/>
</dbReference>
<evidence type="ECO:0000256" key="7">
    <source>
        <dbReference type="ARBA" id="ARBA00023015"/>
    </source>
</evidence>
<dbReference type="RefSeq" id="WP_114375705.1">
    <property type="nucleotide sequence ID" value="NZ_CP031092.1"/>
</dbReference>
<keyword evidence="6" id="KW-0862">Zinc</keyword>
<evidence type="ECO:0000256" key="3">
    <source>
        <dbReference type="ARBA" id="ARBA00022679"/>
    </source>
</evidence>
<evidence type="ECO:0000256" key="2">
    <source>
        <dbReference type="ARBA" id="ARBA00022603"/>
    </source>
</evidence>
<dbReference type="PANTHER" id="PTHR43280">
    <property type="entry name" value="ARAC-FAMILY TRANSCRIPTIONAL REGULATOR"/>
    <property type="match status" value="1"/>
</dbReference>
<dbReference type="PANTHER" id="PTHR43280:SF2">
    <property type="entry name" value="HTH-TYPE TRANSCRIPTIONAL REGULATOR EXSA"/>
    <property type="match status" value="1"/>
</dbReference>
<dbReference type="PROSITE" id="PS00041">
    <property type="entry name" value="HTH_ARAC_FAMILY_1"/>
    <property type="match status" value="1"/>
</dbReference>
<evidence type="ECO:0000313" key="13">
    <source>
        <dbReference type="EMBL" id="AXF57670.1"/>
    </source>
</evidence>
<dbReference type="GO" id="GO:0032259">
    <property type="term" value="P:methylation"/>
    <property type="evidence" value="ECO:0007669"/>
    <property type="project" value="UniProtKB-KW"/>
</dbReference>
<keyword evidence="5" id="KW-0227">DNA damage</keyword>